<evidence type="ECO:0000256" key="1">
    <source>
        <dbReference type="ARBA" id="ARBA00022737"/>
    </source>
</evidence>
<dbReference type="EMBL" id="MVGT01000779">
    <property type="protein sequence ID" value="OVA15375.1"/>
    <property type="molecule type" value="Genomic_DNA"/>
</dbReference>
<sequence length="550" mass="61860">MYRFLPSIQRLSLLSTTTTTTTTVRSFSYCLAEQIAAAAPPAPPPAPPPGRRPKCFIRIKRPLRPQPRLPDSIFALVGKRLYLHKKVQSLIRSGYLDSASATARCAVSSDTRPTVFTCNAVMASMCRACRYDDAVNLFHFFFNESNIIPNVASFNTLIKVHSDAGRVDVALDVYRRPHIHAEEAPPFSPSPVTFINLTKGLVDSDRISEAVDLLREMPNNYKGEAYSVVYNNLISGFLQLGKLDKALEFFEELREKCSSVNNNYDGIVHATFMDWYFKNGREKDAMDSYQTLIDRQFAMKPATCNALLIVLLRYGKSLEASTLFDNMLNSHTPPRFDAVNSDTYNIMVNACFKLGKISEAMAVFRKTGTKQGSKPYAMDAACYSNIVGKLCEHGLVSDAEKLLEEMQAKPSTLDFTTYKIFIEVYLKENRVDDAIQLFNEMVLFLTNFIPAKGFCDKVFDELIKKGRLKEASDILGRMGRREVKPDPTSYEIVIKGLSEAGRLDRVWDLLDQMEKYGVALTPTLQYIQESRNPEAETGVGIIHVSRVLLL</sequence>
<gene>
    <name evidence="3" type="ORF">BVC80_1551g7</name>
</gene>
<feature type="repeat" description="PPR" evidence="2">
    <location>
        <begin position="414"/>
        <end position="444"/>
    </location>
</feature>
<feature type="repeat" description="PPR" evidence="2">
    <location>
        <begin position="379"/>
        <end position="413"/>
    </location>
</feature>
<dbReference type="Pfam" id="PF01535">
    <property type="entry name" value="PPR"/>
    <property type="match status" value="8"/>
</dbReference>
<keyword evidence="1" id="KW-0677">Repeat</keyword>
<comment type="caution">
    <text evidence="3">The sequence shown here is derived from an EMBL/GenBank/DDBJ whole genome shotgun (WGS) entry which is preliminary data.</text>
</comment>
<dbReference type="OrthoDB" id="185373at2759"/>
<dbReference type="AlphaFoldDB" id="A0A200QY40"/>
<dbReference type="PANTHER" id="PTHR47937">
    <property type="entry name" value="PLASTID TRANSCRIPTIONALLY ACTIVE CHROMOSOME 2-LIKE PROTEIN"/>
    <property type="match status" value="1"/>
</dbReference>
<dbReference type="InterPro" id="IPR052308">
    <property type="entry name" value="PPR_domain-containing"/>
</dbReference>
<dbReference type="NCBIfam" id="TIGR00756">
    <property type="entry name" value="PPR"/>
    <property type="match status" value="5"/>
</dbReference>
<keyword evidence="4" id="KW-1185">Reference proteome</keyword>
<dbReference type="SUPFAM" id="SSF48452">
    <property type="entry name" value="TPR-like"/>
    <property type="match status" value="1"/>
</dbReference>
<dbReference type="Gene3D" id="1.25.40.10">
    <property type="entry name" value="Tetratricopeptide repeat domain"/>
    <property type="match status" value="5"/>
</dbReference>
<evidence type="ECO:0000313" key="4">
    <source>
        <dbReference type="Proteomes" id="UP000195402"/>
    </source>
</evidence>
<name>A0A200QY40_MACCD</name>
<accession>A0A200QY40</accession>
<dbReference type="STRING" id="56857.A0A200QY40"/>
<dbReference type="Proteomes" id="UP000195402">
    <property type="component" value="Unassembled WGS sequence"/>
</dbReference>
<dbReference type="InterPro" id="IPR002885">
    <property type="entry name" value="PPR_rpt"/>
</dbReference>
<feature type="repeat" description="PPR" evidence="2">
    <location>
        <begin position="340"/>
        <end position="375"/>
    </location>
</feature>
<dbReference type="PANTHER" id="PTHR47937:SF2">
    <property type="entry name" value="PENTATRICOPEPTIDE (PPR) REPEAT-CONTAINING PROTEIN, PF01535'-RELATED"/>
    <property type="match status" value="1"/>
</dbReference>
<reference evidence="3 4" key="1">
    <citation type="journal article" date="2017" name="Mol. Plant">
        <title>The Genome of Medicinal Plant Macleaya cordata Provides New Insights into Benzylisoquinoline Alkaloids Metabolism.</title>
        <authorList>
            <person name="Liu X."/>
            <person name="Liu Y."/>
            <person name="Huang P."/>
            <person name="Ma Y."/>
            <person name="Qing Z."/>
            <person name="Tang Q."/>
            <person name="Cao H."/>
            <person name="Cheng P."/>
            <person name="Zheng Y."/>
            <person name="Yuan Z."/>
            <person name="Zhou Y."/>
            <person name="Liu J."/>
            <person name="Tang Z."/>
            <person name="Zhuo Y."/>
            <person name="Zhang Y."/>
            <person name="Yu L."/>
            <person name="Huang J."/>
            <person name="Yang P."/>
            <person name="Peng Q."/>
            <person name="Zhang J."/>
            <person name="Jiang W."/>
            <person name="Zhang Z."/>
            <person name="Lin K."/>
            <person name="Ro D.K."/>
            <person name="Chen X."/>
            <person name="Xiong X."/>
            <person name="Shang Y."/>
            <person name="Huang S."/>
            <person name="Zeng J."/>
        </authorList>
    </citation>
    <scope>NUCLEOTIDE SEQUENCE [LARGE SCALE GENOMIC DNA]</scope>
    <source>
        <strain evidence="4">cv. BLH2017</strain>
        <tissue evidence="3">Root</tissue>
    </source>
</reference>
<evidence type="ECO:0000313" key="3">
    <source>
        <dbReference type="EMBL" id="OVA15375.1"/>
    </source>
</evidence>
<feature type="repeat" description="PPR" evidence="2">
    <location>
        <begin position="226"/>
        <end position="256"/>
    </location>
</feature>
<dbReference type="Pfam" id="PF12854">
    <property type="entry name" value="PPR_1"/>
    <property type="match status" value="1"/>
</dbReference>
<evidence type="ECO:0000256" key="2">
    <source>
        <dbReference type="PROSITE-ProRule" id="PRU00708"/>
    </source>
</evidence>
<dbReference type="InterPro" id="IPR011990">
    <property type="entry name" value="TPR-like_helical_dom_sf"/>
</dbReference>
<dbReference type="FunCoup" id="A0A200QY40">
    <property type="interactions" value="534"/>
</dbReference>
<protein>
    <submittedName>
        <fullName evidence="3">Pentatricopeptide repeat</fullName>
    </submittedName>
</protein>
<proteinExistence type="predicted"/>
<organism evidence="3 4">
    <name type="scientific">Macleaya cordata</name>
    <name type="common">Five-seeded plume-poppy</name>
    <name type="synonym">Bocconia cordata</name>
    <dbReference type="NCBI Taxonomy" id="56857"/>
    <lineage>
        <taxon>Eukaryota</taxon>
        <taxon>Viridiplantae</taxon>
        <taxon>Streptophyta</taxon>
        <taxon>Embryophyta</taxon>
        <taxon>Tracheophyta</taxon>
        <taxon>Spermatophyta</taxon>
        <taxon>Magnoliopsida</taxon>
        <taxon>Ranunculales</taxon>
        <taxon>Papaveraceae</taxon>
        <taxon>Papaveroideae</taxon>
        <taxon>Macleaya</taxon>
    </lineage>
</organism>
<dbReference type="OMA" id="NIMVNAC"/>
<dbReference type="InParanoid" id="A0A200QY40"/>
<dbReference type="PROSITE" id="PS51375">
    <property type="entry name" value="PPR"/>
    <property type="match status" value="5"/>
</dbReference>
<feature type="repeat" description="PPR" evidence="2">
    <location>
        <begin position="486"/>
        <end position="520"/>
    </location>
</feature>